<protein>
    <submittedName>
        <fullName evidence="1 2">Uncharacterized protein</fullName>
    </submittedName>
</protein>
<organism>
    <name type="scientific">Ixodes scapularis</name>
    <name type="common">Black-legged tick</name>
    <name type="synonym">Deer tick</name>
    <dbReference type="NCBI Taxonomy" id="6945"/>
    <lineage>
        <taxon>Eukaryota</taxon>
        <taxon>Metazoa</taxon>
        <taxon>Ecdysozoa</taxon>
        <taxon>Arthropoda</taxon>
        <taxon>Chelicerata</taxon>
        <taxon>Arachnida</taxon>
        <taxon>Acari</taxon>
        <taxon>Parasitiformes</taxon>
        <taxon>Ixodida</taxon>
        <taxon>Ixodoidea</taxon>
        <taxon>Ixodidae</taxon>
        <taxon>Ixodinae</taxon>
        <taxon>Ixodes</taxon>
    </lineage>
</organism>
<reference evidence="2" key="2">
    <citation type="submission" date="2020-05" db="UniProtKB">
        <authorList>
            <consortium name="EnsemblMetazoa"/>
        </authorList>
    </citation>
    <scope>IDENTIFICATION</scope>
    <source>
        <strain evidence="2">wikel</strain>
    </source>
</reference>
<reference evidence="1 3" key="1">
    <citation type="submission" date="2008-03" db="EMBL/GenBank/DDBJ databases">
        <title>Annotation of Ixodes scapularis.</title>
        <authorList>
            <consortium name="Ixodes scapularis Genome Project Consortium"/>
            <person name="Caler E."/>
            <person name="Hannick L.I."/>
            <person name="Bidwell S."/>
            <person name="Joardar V."/>
            <person name="Thiagarajan M."/>
            <person name="Amedeo P."/>
            <person name="Galinsky K.J."/>
            <person name="Schobel S."/>
            <person name="Inman J."/>
            <person name="Hostetler J."/>
            <person name="Miller J."/>
            <person name="Hammond M."/>
            <person name="Megy K."/>
            <person name="Lawson D."/>
            <person name="Kodira C."/>
            <person name="Sutton G."/>
            <person name="Meyer J."/>
            <person name="Hill C.A."/>
            <person name="Birren B."/>
            <person name="Nene V."/>
            <person name="Collins F."/>
            <person name="Alarcon-Chaidez F."/>
            <person name="Wikel S."/>
            <person name="Strausberg R."/>
        </authorList>
    </citation>
    <scope>NUCLEOTIDE SEQUENCE [LARGE SCALE GENOMIC DNA]</scope>
    <source>
        <strain evidence="3">Wikel</strain>
        <strain evidence="1">Wikel colony</strain>
    </source>
</reference>
<accession>B7Q0L1</accession>
<gene>
    <name evidence="1" type="ORF">IscW_ISCW010151</name>
</gene>
<name>B7Q0L1_IXOSC</name>
<keyword evidence="3" id="KW-1185">Reference proteome</keyword>
<dbReference type="EMBL" id="ABJB011121406">
    <property type="status" value="NOT_ANNOTATED_CDS"/>
    <property type="molecule type" value="Genomic_DNA"/>
</dbReference>
<evidence type="ECO:0000313" key="3">
    <source>
        <dbReference type="Proteomes" id="UP000001555"/>
    </source>
</evidence>
<evidence type="ECO:0000313" key="1">
    <source>
        <dbReference type="EMBL" id="EEC12383.1"/>
    </source>
</evidence>
<dbReference type="PaxDb" id="6945-B7Q0L1"/>
<dbReference type="EMBL" id="DS833022">
    <property type="protein sequence ID" value="EEC12383.1"/>
    <property type="molecule type" value="Genomic_DNA"/>
</dbReference>
<dbReference type="VEuPathDB" id="VectorBase:ISCW010151"/>
<dbReference type="Proteomes" id="UP000001555">
    <property type="component" value="Unassembled WGS sequence"/>
</dbReference>
<evidence type="ECO:0000313" key="2">
    <source>
        <dbReference type="EnsemblMetazoa" id="ISCW010151-PA"/>
    </source>
</evidence>
<proteinExistence type="predicted"/>
<dbReference type="EnsemblMetazoa" id="ISCW010151-RA">
    <property type="protein sequence ID" value="ISCW010151-PA"/>
    <property type="gene ID" value="ISCW010151"/>
</dbReference>
<dbReference type="AlphaFoldDB" id="B7Q0L1"/>
<sequence length="100" mass="11154">MRTVLCEALDAADCVASQRQQFVGETRLACAAVPKRSERGEGPKERDRHRWMSLRKVIPLSNKKMPVLAPMQMAGGALCKLTNTVFVFFHQGIKTISPKI</sequence>
<dbReference type="InParanoid" id="B7Q0L1"/>
<dbReference type="VEuPathDB" id="VectorBase:ISCI010151"/>
<dbReference type="HOGENOM" id="CLU_2309077_0_0_1"/>